<name>A0A0B5EPE2_STRA4</name>
<evidence type="ECO:0000313" key="2">
    <source>
        <dbReference type="EMBL" id="AJE84643.1"/>
    </source>
</evidence>
<dbReference type="EMBL" id="CP010519">
    <property type="protein sequence ID" value="AJE84643.1"/>
    <property type="molecule type" value="Genomic_DNA"/>
</dbReference>
<feature type="coiled-coil region" evidence="1">
    <location>
        <begin position="5"/>
        <end position="32"/>
    </location>
</feature>
<reference evidence="2 3" key="1">
    <citation type="submission" date="2015-01" db="EMBL/GenBank/DDBJ databases">
        <title>Enhanced salinomycin production by adjusting the supply of polyketide extender units in Streptomyce albus DSM 41398.</title>
        <authorList>
            <person name="Lu C."/>
        </authorList>
    </citation>
    <scope>NUCLEOTIDE SEQUENCE [LARGE SCALE GENOMIC DNA]</scope>
    <source>
        <strain evidence="3">ATCC 21838 / DSM 41398 / FERM P-419 / JCM 4703 / NBRC 107858</strain>
    </source>
</reference>
<keyword evidence="1" id="KW-0175">Coiled coil</keyword>
<protein>
    <submittedName>
        <fullName evidence="2">Uncharacterized protein</fullName>
    </submittedName>
</protein>
<dbReference type="KEGG" id="sals:SLNWT_4267"/>
<dbReference type="AlphaFoldDB" id="A0A0B5EPE2"/>
<organism evidence="2 3">
    <name type="scientific">Streptomyces albus (strain ATCC 21838 / DSM 41398 / FERM P-419 / JCM 4703 / NBRC 107858)</name>
    <dbReference type="NCBI Taxonomy" id="1081613"/>
    <lineage>
        <taxon>Bacteria</taxon>
        <taxon>Bacillati</taxon>
        <taxon>Actinomycetota</taxon>
        <taxon>Actinomycetes</taxon>
        <taxon>Kitasatosporales</taxon>
        <taxon>Streptomycetaceae</taxon>
        <taxon>Streptomyces</taxon>
    </lineage>
</organism>
<evidence type="ECO:0000313" key="3">
    <source>
        <dbReference type="Proteomes" id="UP000031523"/>
    </source>
</evidence>
<evidence type="ECO:0000256" key="1">
    <source>
        <dbReference type="SAM" id="Coils"/>
    </source>
</evidence>
<dbReference type="Proteomes" id="UP000031523">
    <property type="component" value="Chromosome"/>
</dbReference>
<gene>
    <name evidence="2" type="ORF">SLNWT_4267</name>
</gene>
<keyword evidence="3" id="KW-1185">Reference proteome</keyword>
<proteinExistence type="predicted"/>
<accession>A0A0B5EPE2</accession>
<sequence>MTGRLVRLRPEVHRAENEAADLESRASKLRVLHGNPANALECALGKGGRAGEWGGGGPGSVARELDVLVPPAPRRRLHRALREHGDVAGEAVEQPG</sequence>